<organism evidence="3 4">
    <name type="scientific">Castilleja foliolosa</name>
    <dbReference type="NCBI Taxonomy" id="1961234"/>
    <lineage>
        <taxon>Eukaryota</taxon>
        <taxon>Viridiplantae</taxon>
        <taxon>Streptophyta</taxon>
        <taxon>Embryophyta</taxon>
        <taxon>Tracheophyta</taxon>
        <taxon>Spermatophyta</taxon>
        <taxon>Magnoliopsida</taxon>
        <taxon>eudicotyledons</taxon>
        <taxon>Gunneridae</taxon>
        <taxon>Pentapetalae</taxon>
        <taxon>asterids</taxon>
        <taxon>lamiids</taxon>
        <taxon>Lamiales</taxon>
        <taxon>Orobanchaceae</taxon>
        <taxon>Pedicularideae</taxon>
        <taxon>Castillejinae</taxon>
        <taxon>Castilleja</taxon>
    </lineage>
</organism>
<dbReference type="EMBL" id="JAVIJP010000007">
    <property type="protein sequence ID" value="KAL3649057.1"/>
    <property type="molecule type" value="Genomic_DNA"/>
</dbReference>
<comment type="similarity">
    <text evidence="1">Belongs to the short-chain dehydrogenases/reductases (SDR) family.</text>
</comment>
<dbReference type="Proteomes" id="UP001632038">
    <property type="component" value="Unassembled WGS sequence"/>
</dbReference>
<evidence type="ECO:0000313" key="4">
    <source>
        <dbReference type="Proteomes" id="UP001632038"/>
    </source>
</evidence>
<evidence type="ECO:0000313" key="3">
    <source>
        <dbReference type="EMBL" id="KAL3649057.1"/>
    </source>
</evidence>
<dbReference type="Gene3D" id="3.40.50.720">
    <property type="entry name" value="NAD(P)-binding Rossmann-like Domain"/>
    <property type="match status" value="1"/>
</dbReference>
<evidence type="ECO:0000256" key="1">
    <source>
        <dbReference type="ARBA" id="ARBA00006484"/>
    </source>
</evidence>
<keyword evidence="4" id="KW-1185">Reference proteome</keyword>
<dbReference type="InterPro" id="IPR002347">
    <property type="entry name" value="SDR_fam"/>
</dbReference>
<gene>
    <name evidence="3" type="ORF">CASFOL_005460</name>
</gene>
<name>A0ABD3E5H1_9LAMI</name>
<protein>
    <submittedName>
        <fullName evidence="3">Uncharacterized protein</fullName>
    </submittedName>
</protein>
<dbReference type="SUPFAM" id="SSF51735">
    <property type="entry name" value="NAD(P)-binding Rossmann-fold domains"/>
    <property type="match status" value="1"/>
</dbReference>
<evidence type="ECO:0000256" key="2">
    <source>
        <dbReference type="ARBA" id="ARBA00023027"/>
    </source>
</evidence>
<accession>A0ABD3E5H1</accession>
<dbReference type="InterPro" id="IPR036291">
    <property type="entry name" value="NAD(P)-bd_dom_sf"/>
</dbReference>
<proteinExistence type="inferred from homology"/>
<dbReference type="AlphaFoldDB" id="A0ABD3E5H1"/>
<sequence length="71" mass="7410">MLEGKVTLITGAASGIGAAAAKLFIDQGAAVVVADIQDELAHQLIASIDSDKMSYHHCDVRDEQQVATTVT</sequence>
<dbReference type="Pfam" id="PF00106">
    <property type="entry name" value="adh_short"/>
    <property type="match status" value="1"/>
</dbReference>
<reference evidence="4" key="1">
    <citation type="journal article" date="2024" name="IScience">
        <title>Strigolactones Initiate the Formation of Haustorium-like Structures in Castilleja.</title>
        <authorList>
            <person name="Buerger M."/>
            <person name="Peterson D."/>
            <person name="Chory J."/>
        </authorList>
    </citation>
    <scope>NUCLEOTIDE SEQUENCE [LARGE SCALE GENOMIC DNA]</scope>
</reference>
<comment type="caution">
    <text evidence="3">The sequence shown here is derived from an EMBL/GenBank/DDBJ whole genome shotgun (WGS) entry which is preliminary data.</text>
</comment>
<keyword evidence="2" id="KW-0520">NAD</keyword>
<dbReference type="PANTHER" id="PTHR42820">
    <property type="entry name" value="SHORT-CHAIN DEHYDROGENASE REDUCTASE"/>
    <property type="match status" value="1"/>
</dbReference>
<dbReference type="PANTHER" id="PTHR42820:SF16">
    <property type="entry name" value="SHORT-CHAIN DEHYDROGENASE REDUCTASE 3B"/>
    <property type="match status" value="1"/>
</dbReference>